<dbReference type="EMBL" id="EAAA01002965">
    <property type="status" value="NOT_ANNOTATED_CDS"/>
    <property type="molecule type" value="Genomic_DNA"/>
</dbReference>
<reference evidence="2" key="3">
    <citation type="submission" date="2025-08" db="UniProtKB">
        <authorList>
            <consortium name="Ensembl"/>
        </authorList>
    </citation>
    <scope>IDENTIFICATION</scope>
</reference>
<keyword evidence="1" id="KW-0677">Repeat</keyword>
<dbReference type="InterPro" id="IPR052201">
    <property type="entry name" value="LRR-containing_regulator"/>
</dbReference>
<sequence length="176" mass="19318">MLAFIKVDELSIMSAGTIQISGETLSIVEVENIKDNLRKHLISLLSLRNCKLDADGFRKLMRAVCKTKSLLQLNLNIGVVDSDDRAILLANALNINRSIQSLYLHGTPLGDTRFSLMYRALSLHPSLVDLDVGDCMLGDNGIRMLCYLLAPDGAKSGLKELVLSANTRVTNNGWAF</sequence>
<dbReference type="Ensembl" id="ENSCINT00000034969.1">
    <property type="protein sequence ID" value="ENSCINP00000034356.1"/>
    <property type="gene ID" value="ENSCING00000022846.1"/>
</dbReference>
<keyword evidence="3" id="KW-1185">Reference proteome</keyword>
<reference evidence="3" key="1">
    <citation type="journal article" date="2002" name="Science">
        <title>The draft genome of Ciona intestinalis: insights into chordate and vertebrate origins.</title>
        <authorList>
            <person name="Dehal P."/>
            <person name="Satou Y."/>
            <person name="Campbell R.K."/>
            <person name="Chapman J."/>
            <person name="Degnan B."/>
            <person name="De Tomaso A."/>
            <person name="Davidson B."/>
            <person name="Di Gregorio A."/>
            <person name="Gelpke M."/>
            <person name="Goodstein D.M."/>
            <person name="Harafuji N."/>
            <person name="Hastings K.E."/>
            <person name="Ho I."/>
            <person name="Hotta K."/>
            <person name="Huang W."/>
            <person name="Kawashima T."/>
            <person name="Lemaire P."/>
            <person name="Martinez D."/>
            <person name="Meinertzhagen I.A."/>
            <person name="Necula S."/>
            <person name="Nonaka M."/>
            <person name="Putnam N."/>
            <person name="Rash S."/>
            <person name="Saiga H."/>
            <person name="Satake M."/>
            <person name="Terry A."/>
            <person name="Yamada L."/>
            <person name="Wang H.G."/>
            <person name="Awazu S."/>
            <person name="Azumi K."/>
            <person name="Boore J."/>
            <person name="Branno M."/>
            <person name="Chin-Bow S."/>
            <person name="DeSantis R."/>
            <person name="Doyle S."/>
            <person name="Francino P."/>
            <person name="Keys D.N."/>
            <person name="Haga S."/>
            <person name="Hayashi H."/>
            <person name="Hino K."/>
            <person name="Imai K.S."/>
            <person name="Inaba K."/>
            <person name="Kano S."/>
            <person name="Kobayashi K."/>
            <person name="Kobayashi M."/>
            <person name="Lee B.I."/>
            <person name="Makabe K.W."/>
            <person name="Manohar C."/>
            <person name="Matassi G."/>
            <person name="Medina M."/>
            <person name="Mochizuki Y."/>
            <person name="Mount S."/>
            <person name="Morishita T."/>
            <person name="Miura S."/>
            <person name="Nakayama A."/>
            <person name="Nishizaka S."/>
            <person name="Nomoto H."/>
            <person name="Ohta F."/>
            <person name="Oishi K."/>
            <person name="Rigoutsos I."/>
            <person name="Sano M."/>
            <person name="Sasaki A."/>
            <person name="Sasakura Y."/>
            <person name="Shoguchi E."/>
            <person name="Shin-i T."/>
            <person name="Spagnuolo A."/>
            <person name="Stainier D."/>
            <person name="Suzuki M.M."/>
            <person name="Tassy O."/>
            <person name="Takatori N."/>
            <person name="Tokuoka M."/>
            <person name="Yagi K."/>
            <person name="Yoshizaki F."/>
            <person name="Wada S."/>
            <person name="Zhang C."/>
            <person name="Hyatt P.D."/>
            <person name="Larimer F."/>
            <person name="Detter C."/>
            <person name="Doggett N."/>
            <person name="Glavina T."/>
            <person name="Hawkins T."/>
            <person name="Richardson P."/>
            <person name="Lucas S."/>
            <person name="Kohara Y."/>
            <person name="Levine M."/>
            <person name="Satoh N."/>
            <person name="Rokhsar D.S."/>
        </authorList>
    </citation>
    <scope>NUCLEOTIDE SEQUENCE [LARGE SCALE GENOMIC DNA]</scope>
</reference>
<dbReference type="InParanoid" id="H2XXH2"/>
<reference evidence="2" key="2">
    <citation type="journal article" date="2008" name="Genome Biol.">
        <title>Improved genome assembly and evidence-based global gene model set for the chordate Ciona intestinalis: new insight into intron and operon populations.</title>
        <authorList>
            <person name="Satou Y."/>
            <person name="Mineta K."/>
            <person name="Ogasawara M."/>
            <person name="Sasakura Y."/>
            <person name="Shoguchi E."/>
            <person name="Ueno K."/>
            <person name="Yamada L."/>
            <person name="Matsumoto J."/>
            <person name="Wasserscheid J."/>
            <person name="Dewar K."/>
            <person name="Wiley G.B."/>
            <person name="Macmil S.L."/>
            <person name="Roe B.A."/>
            <person name="Zeller R.W."/>
            <person name="Hastings K.E."/>
            <person name="Lemaire P."/>
            <person name="Lindquist E."/>
            <person name="Endo T."/>
            <person name="Hotta K."/>
            <person name="Inaba K."/>
        </authorList>
    </citation>
    <scope>NUCLEOTIDE SEQUENCE [LARGE SCALE GENOMIC DNA]</scope>
    <source>
        <strain evidence="2">wild type</strain>
    </source>
</reference>
<dbReference type="HOGENOM" id="CLU_1528522_0_0_1"/>
<dbReference type="PANTHER" id="PTHR24111:SF3">
    <property type="entry name" value="LEUCINE-RICH REPEAT-CONTAINING PROTEIN 73"/>
    <property type="match status" value="1"/>
</dbReference>
<dbReference type="Proteomes" id="UP000008144">
    <property type="component" value="Chromosome 9"/>
</dbReference>
<name>H2XXH2_CIOIN</name>
<reference evidence="2" key="4">
    <citation type="submission" date="2025-09" db="UniProtKB">
        <authorList>
            <consortium name="Ensembl"/>
        </authorList>
    </citation>
    <scope>IDENTIFICATION</scope>
</reference>
<dbReference type="EMBL" id="EAAA01002966">
    <property type="status" value="NOT_ANNOTATED_CDS"/>
    <property type="molecule type" value="Genomic_DNA"/>
</dbReference>
<organism evidence="2 3">
    <name type="scientific">Ciona intestinalis</name>
    <name type="common">Transparent sea squirt</name>
    <name type="synonym">Ascidia intestinalis</name>
    <dbReference type="NCBI Taxonomy" id="7719"/>
    <lineage>
        <taxon>Eukaryota</taxon>
        <taxon>Metazoa</taxon>
        <taxon>Chordata</taxon>
        <taxon>Tunicata</taxon>
        <taxon>Ascidiacea</taxon>
        <taxon>Phlebobranchia</taxon>
        <taxon>Cionidae</taxon>
        <taxon>Ciona</taxon>
    </lineage>
</organism>
<dbReference type="Gene3D" id="3.80.10.10">
    <property type="entry name" value="Ribonuclease Inhibitor"/>
    <property type="match status" value="1"/>
</dbReference>
<evidence type="ECO:0000313" key="2">
    <source>
        <dbReference type="Ensembl" id="ENSCINP00000034356.1"/>
    </source>
</evidence>
<dbReference type="PANTHER" id="PTHR24111">
    <property type="entry name" value="LEUCINE-RICH REPEAT-CONTAINING PROTEIN 34"/>
    <property type="match status" value="1"/>
</dbReference>
<dbReference type="AlphaFoldDB" id="H2XXH2"/>
<proteinExistence type="predicted"/>
<evidence type="ECO:0000256" key="1">
    <source>
        <dbReference type="ARBA" id="ARBA00022737"/>
    </source>
</evidence>
<evidence type="ECO:0000313" key="3">
    <source>
        <dbReference type="Proteomes" id="UP000008144"/>
    </source>
</evidence>
<dbReference type="STRING" id="7719.ENSCINP00000034356"/>
<dbReference type="InterPro" id="IPR032675">
    <property type="entry name" value="LRR_dom_sf"/>
</dbReference>
<dbReference type="SUPFAM" id="SSF52047">
    <property type="entry name" value="RNI-like"/>
    <property type="match status" value="1"/>
</dbReference>
<dbReference type="OMA" id="CHISERD"/>
<dbReference type="FunCoup" id="H2XXH2">
    <property type="interactions" value="17"/>
</dbReference>
<protein>
    <submittedName>
        <fullName evidence="2">Uncharacterized protein</fullName>
    </submittedName>
</protein>
<accession>H2XXH2</accession>